<organism evidence="14 15">
    <name type="scientific">Brevundimonas mediterranea</name>
    <dbReference type="NCBI Taxonomy" id="74329"/>
    <lineage>
        <taxon>Bacteria</taxon>
        <taxon>Pseudomonadati</taxon>
        <taxon>Pseudomonadota</taxon>
        <taxon>Alphaproteobacteria</taxon>
        <taxon>Caulobacterales</taxon>
        <taxon>Caulobacteraceae</taxon>
        <taxon>Brevundimonas</taxon>
    </lineage>
</organism>
<feature type="domain" description="TonB-dependent receptor plug" evidence="13">
    <location>
        <begin position="68"/>
        <end position="174"/>
    </location>
</feature>
<evidence type="ECO:0000256" key="1">
    <source>
        <dbReference type="ARBA" id="ARBA00004571"/>
    </source>
</evidence>
<dbReference type="InterPro" id="IPR010104">
    <property type="entry name" value="TonB_rcpt_bac"/>
</dbReference>
<dbReference type="Pfam" id="PF07715">
    <property type="entry name" value="Plug"/>
    <property type="match status" value="1"/>
</dbReference>
<dbReference type="InterPro" id="IPR037066">
    <property type="entry name" value="Plug_dom_sf"/>
</dbReference>
<dbReference type="PROSITE" id="PS52016">
    <property type="entry name" value="TONB_DEPENDENT_REC_3"/>
    <property type="match status" value="1"/>
</dbReference>
<dbReference type="InterPro" id="IPR036942">
    <property type="entry name" value="Beta-barrel_TonB_sf"/>
</dbReference>
<dbReference type="InterPro" id="IPR000531">
    <property type="entry name" value="Beta-barrel_TonB"/>
</dbReference>
<comment type="caution">
    <text evidence="14">The sequence shown here is derived from an EMBL/GenBank/DDBJ whole genome shotgun (WGS) entry which is preliminary data.</text>
</comment>
<evidence type="ECO:0000256" key="10">
    <source>
        <dbReference type="SAM" id="MobiDB-lite"/>
    </source>
</evidence>
<evidence type="ECO:0000256" key="6">
    <source>
        <dbReference type="ARBA" id="ARBA00023136"/>
    </source>
</evidence>
<protein>
    <submittedName>
        <fullName evidence="14">TonB-dependent receptor</fullName>
    </submittedName>
</protein>
<dbReference type="PANTHER" id="PTHR40980:SF4">
    <property type="entry name" value="TONB-DEPENDENT RECEPTOR-LIKE BETA-BARREL DOMAIN-CONTAINING PROTEIN"/>
    <property type="match status" value="1"/>
</dbReference>
<evidence type="ECO:0000256" key="5">
    <source>
        <dbReference type="ARBA" id="ARBA00023077"/>
    </source>
</evidence>
<evidence type="ECO:0000313" key="14">
    <source>
        <dbReference type="EMBL" id="MBB3871835.1"/>
    </source>
</evidence>
<dbReference type="CDD" id="cd01347">
    <property type="entry name" value="ligand_gated_channel"/>
    <property type="match status" value="1"/>
</dbReference>
<dbReference type="PANTHER" id="PTHR40980">
    <property type="entry name" value="PLUG DOMAIN-CONTAINING PROTEIN"/>
    <property type="match status" value="1"/>
</dbReference>
<evidence type="ECO:0000256" key="4">
    <source>
        <dbReference type="ARBA" id="ARBA00022692"/>
    </source>
</evidence>
<proteinExistence type="inferred from homology"/>
<gene>
    <name evidence="14" type="ORF">GGR11_001349</name>
</gene>
<evidence type="ECO:0000259" key="12">
    <source>
        <dbReference type="Pfam" id="PF00593"/>
    </source>
</evidence>
<keyword evidence="14" id="KW-0675">Receptor</keyword>
<evidence type="ECO:0000256" key="3">
    <source>
        <dbReference type="ARBA" id="ARBA00022452"/>
    </source>
</evidence>
<feature type="region of interest" description="Disordered" evidence="10">
    <location>
        <begin position="473"/>
        <end position="498"/>
    </location>
</feature>
<accession>A0A7W6A509</accession>
<name>A0A7W6A509_9CAUL</name>
<keyword evidence="6 8" id="KW-0472">Membrane</keyword>
<feature type="domain" description="TonB-dependent receptor-like beta-barrel" evidence="12">
    <location>
        <begin position="444"/>
        <end position="852"/>
    </location>
</feature>
<dbReference type="RefSeq" id="WP_183195970.1">
    <property type="nucleotide sequence ID" value="NZ_JACIDA010000001.1"/>
</dbReference>
<evidence type="ECO:0000256" key="2">
    <source>
        <dbReference type="ARBA" id="ARBA00022448"/>
    </source>
</evidence>
<dbReference type="InterPro" id="IPR012910">
    <property type="entry name" value="Plug_dom"/>
</dbReference>
<dbReference type="AlphaFoldDB" id="A0A7W6A509"/>
<keyword evidence="2 8" id="KW-0813">Transport</keyword>
<evidence type="ECO:0000313" key="15">
    <source>
        <dbReference type="Proteomes" id="UP000532936"/>
    </source>
</evidence>
<feature type="signal peptide" evidence="11">
    <location>
        <begin position="1"/>
        <end position="20"/>
    </location>
</feature>
<dbReference type="Pfam" id="PF00593">
    <property type="entry name" value="TonB_dep_Rec_b-barrel"/>
    <property type="match status" value="1"/>
</dbReference>
<dbReference type="InterPro" id="IPR039426">
    <property type="entry name" value="TonB-dep_rcpt-like"/>
</dbReference>
<keyword evidence="7 8" id="KW-0998">Cell outer membrane</keyword>
<comment type="subcellular location">
    <subcellularLocation>
        <location evidence="1 8">Cell outer membrane</location>
        <topology evidence="1 8">Multi-pass membrane protein</topology>
    </subcellularLocation>
</comment>
<feature type="chain" id="PRO_5031372906" evidence="11">
    <location>
        <begin position="21"/>
        <end position="887"/>
    </location>
</feature>
<comment type="similarity">
    <text evidence="8 9">Belongs to the TonB-dependent receptor family.</text>
</comment>
<reference evidence="14 15" key="1">
    <citation type="submission" date="2020-08" db="EMBL/GenBank/DDBJ databases">
        <title>Genomic Encyclopedia of Type Strains, Phase IV (KMG-IV): sequencing the most valuable type-strain genomes for metagenomic binning, comparative biology and taxonomic classification.</title>
        <authorList>
            <person name="Goeker M."/>
        </authorList>
    </citation>
    <scope>NUCLEOTIDE SEQUENCE [LARGE SCALE GENOMIC DNA]</scope>
    <source>
        <strain evidence="14 15">DSM 14878</strain>
    </source>
</reference>
<evidence type="ECO:0000256" key="7">
    <source>
        <dbReference type="ARBA" id="ARBA00023237"/>
    </source>
</evidence>
<dbReference type="Gene3D" id="2.170.130.10">
    <property type="entry name" value="TonB-dependent receptor, plug domain"/>
    <property type="match status" value="1"/>
</dbReference>
<evidence type="ECO:0000256" key="11">
    <source>
        <dbReference type="SAM" id="SignalP"/>
    </source>
</evidence>
<dbReference type="SUPFAM" id="SSF56935">
    <property type="entry name" value="Porins"/>
    <property type="match status" value="1"/>
</dbReference>
<sequence>MVLSNTRFGARALLCGVALAAVLPAAALAQNAQGQTTQGQTSGEPASLAEIIVTGSRNATRRAEAEQRQADIVSEVISADELLTIPSTSVAAALKRLPGVSTVNDRGTGDARYVSIRGLDSALNVYTLNGVRLATSGRDNRAVALDLLPPDGLDTVRVVKSVTPDLDGDAVGGTIDFRLPSPFDFGENLATLSARASRENIADKTATDLTGAFSTFLNEAKTLGLYGVVFHTERTITGERNENISYNTSWRPNGVLPADNIVLPESTELRLVSHGLDRFVNDIDRTGGNFTLEYRPSADDALHLRGLYSQWKNDQLHDYIDVKTGLNAAGAINGFSSLMGAEVKQEDNRLAMVDFGGRHVRSAFELDYDIAYTYGRTETPNQWYIEYVTDSSLPIFNTPISFDASDSKHPTWVMSEAQSTAMLNPANLQFDYAELYRRISEDSQAFATTNLTWSPEGKGPLKTVKGGFRFRRSQRDYDQQQDVDSGTRDIPGLAGGSPLSSHTDLIAGSIDHFDDDHYRDRTRFGTIMEMNRVLALLQAAPRVTDAEYPWNLNDSTGHETSYSGYAMAVLERGAWSATAGARLERTDVHNEALVTTEDAVTGVVTREFGGATGTTEANYTEFLPSLHVDWRPNADWTVRAAVWTSFARPNFTDISKGINVESNGPRIVSISKGNPDLKPAEALNFDLGVQYSGDQGFFSAGLFRKEIDNFIYQSAGSQVIVGEDGVPITTSANGKDASIWGLELAGRRDLVAGFSAWANYTYQPSKADPGIAWRDGVEVGLPNAPEVLGNIGIGYKRDRFDADLGYSYRGRYIATLRANALDEYIQPQATLDFGARLQLTDQLVLSLYGENLTGEAGYWATRGKSERYTIGYQTAPRMLGLGLTWRR</sequence>
<evidence type="ECO:0000256" key="8">
    <source>
        <dbReference type="PROSITE-ProRule" id="PRU01360"/>
    </source>
</evidence>
<evidence type="ECO:0000259" key="13">
    <source>
        <dbReference type="Pfam" id="PF07715"/>
    </source>
</evidence>
<keyword evidence="4 8" id="KW-0812">Transmembrane</keyword>
<dbReference type="Proteomes" id="UP000532936">
    <property type="component" value="Unassembled WGS sequence"/>
</dbReference>
<dbReference type="GO" id="GO:0009279">
    <property type="term" value="C:cell outer membrane"/>
    <property type="evidence" value="ECO:0007669"/>
    <property type="project" value="UniProtKB-SubCell"/>
</dbReference>
<keyword evidence="3 8" id="KW-1134">Transmembrane beta strand</keyword>
<evidence type="ECO:0000256" key="9">
    <source>
        <dbReference type="RuleBase" id="RU003357"/>
    </source>
</evidence>
<dbReference type="EMBL" id="JACIDA010000001">
    <property type="protein sequence ID" value="MBB3871835.1"/>
    <property type="molecule type" value="Genomic_DNA"/>
</dbReference>
<keyword evidence="11" id="KW-0732">Signal</keyword>
<dbReference type="NCBIfam" id="TIGR01782">
    <property type="entry name" value="TonB-Xanth-Caul"/>
    <property type="match status" value="1"/>
</dbReference>
<keyword evidence="5 9" id="KW-0798">TonB box</keyword>
<dbReference type="Gene3D" id="2.40.170.20">
    <property type="entry name" value="TonB-dependent receptor, beta-barrel domain"/>
    <property type="match status" value="1"/>
</dbReference>